<proteinExistence type="predicted"/>
<feature type="region of interest" description="Disordered" evidence="2">
    <location>
        <begin position="395"/>
        <end position="417"/>
    </location>
</feature>
<evidence type="ECO:0000256" key="3">
    <source>
        <dbReference type="SAM" id="Phobius"/>
    </source>
</evidence>
<dbReference type="InterPro" id="IPR016187">
    <property type="entry name" value="CTDL_fold"/>
</dbReference>
<organism evidence="6 7">
    <name type="scientific">Macrostomum lignano</name>
    <dbReference type="NCBI Taxonomy" id="282301"/>
    <lineage>
        <taxon>Eukaryota</taxon>
        <taxon>Metazoa</taxon>
        <taxon>Spiralia</taxon>
        <taxon>Lophotrochozoa</taxon>
        <taxon>Platyhelminthes</taxon>
        <taxon>Rhabditophora</taxon>
        <taxon>Macrostomorpha</taxon>
        <taxon>Macrostomida</taxon>
        <taxon>Macrostomidae</taxon>
        <taxon>Macrostomum</taxon>
    </lineage>
</organism>
<dbReference type="Gene3D" id="3.10.100.10">
    <property type="entry name" value="Mannose-Binding Protein A, subunit A"/>
    <property type="match status" value="2"/>
</dbReference>
<dbReference type="InterPro" id="IPR002048">
    <property type="entry name" value="EF_hand_dom"/>
</dbReference>
<evidence type="ECO:0000313" key="6">
    <source>
        <dbReference type="Proteomes" id="UP000095280"/>
    </source>
</evidence>
<dbReference type="InterPro" id="IPR001304">
    <property type="entry name" value="C-type_lectin-like"/>
</dbReference>
<accession>A0A1I8I381</accession>
<keyword evidence="3" id="KW-0472">Membrane</keyword>
<feature type="domain" description="EF-hand" evidence="5">
    <location>
        <begin position="903"/>
        <end position="927"/>
    </location>
</feature>
<dbReference type="InterPro" id="IPR016186">
    <property type="entry name" value="C-type_lectin-like/link_sf"/>
</dbReference>
<dbReference type="Proteomes" id="UP000095280">
    <property type="component" value="Unplaced"/>
</dbReference>
<feature type="transmembrane region" description="Helical" evidence="3">
    <location>
        <begin position="127"/>
        <end position="146"/>
    </location>
</feature>
<dbReference type="PANTHER" id="PTHR22801">
    <property type="entry name" value="LITHOSTATHINE"/>
    <property type="match status" value="1"/>
</dbReference>
<keyword evidence="3" id="KW-0812">Transmembrane</keyword>
<dbReference type="WBParaSite" id="maker-uti_cns_0009799-snap-gene-0.2-mRNA-1">
    <property type="protein sequence ID" value="maker-uti_cns_0009799-snap-gene-0.2-mRNA-1"/>
    <property type="gene ID" value="maker-uti_cns_0009799-snap-gene-0.2"/>
</dbReference>
<feature type="domain" description="C-type lectin" evidence="4">
    <location>
        <begin position="165"/>
        <end position="285"/>
    </location>
</feature>
<feature type="domain" description="EF-hand" evidence="5">
    <location>
        <begin position="856"/>
        <end position="891"/>
    </location>
</feature>
<dbReference type="PROSITE" id="PS00018">
    <property type="entry name" value="EF_HAND_1"/>
    <property type="match status" value="2"/>
</dbReference>
<keyword evidence="3" id="KW-1133">Transmembrane helix</keyword>
<dbReference type="SMART" id="SM00034">
    <property type="entry name" value="CLECT"/>
    <property type="match status" value="2"/>
</dbReference>
<sequence length="2016" mass="219271">PVSTKRARTTIGDNQQRQLLLGRTLRNSHAYEELTEDADVLTGLVHLLLLCPRLACLRGAPNFAAVETAFVRKVTFGCRMASRQAAETAPPADCSRLTAVLRPLSLYSKHGVALCRCRCRCRCHRKLIHSVMALLLLPTVAAFLLMPASVAATCPGGLIEVTDSGKSWCVKNYNKHVTFCEAIKTCHENGQEMISKSVHDAMAATSFSGDRWWVGLVDALNERDTQEDGWVWIKDGQVTDGSGSVFLSGEPNNLGNNQDCATIKSDSIRKLRDETCNELNNVFCYEDAAVANRIATKATTGKFVRTEIVAYDQPDPGCWIKEPRAKTHLRCSQACLAFEFEDCIGYYWHPVRRQCVLLPYFDASLPLSGSDFSANNQEKLQWMKYKRIHATNSPYGVHSTTREANAKNRVRARRTDEARAPFDPPSLLFESPIRFEWLLTNKKIAAVTSAGLDQRNRLIWPTINSLTGRKKKMALNLTGDTPEARRNELRDFFADIVNAPPPPLPEAMPLPLETALPSLARRREVVPRTRRERIPPTSRYSDADSVALRRIIEEARINQSSLVGIFVDFLKAFDSLVCGALLRAYNVLEQLIFAIMAMYQDTTASVMTRDGLSDQFSTVACCRVPFLLVLALDWVLRTSLLNTDDGFLLRRRTSMRHPEKRLSDIGYADDLALLSSTAEGAQRLLDGSGTVVFTVPSDLPAEINYTETLPGMQSLTCCLRFLYLGGLGPDVADDPTWTLTDALERQLDAAHAAMLHAALRVRSGPGSKTSEMLYARARLMRPSDLLRWRRLQLAGHVISTMSSKGTQTKKGGKKKHKKMTRAERAQAQLAKMMEGYKADQQRYKEFVNRVDNWFTQNCKVMLELFTKFDRDGNGTLDYDEFKAGMLDMNIPCNLIELHLLCTLLDADGNGDIDYDEFGNGIKHFKEVESGGILESAPLKIVGPREQRFVSVLFRFLIFEQQTNHPGHFEQVVPLETHGHTLVEFIRKRTKLASKDFVLFFDNAKTNQLDEYKTLEDHGIHGGPEHAPKQTLVFYDFRVDFESCPVLMSDYYFTCHENGQEMISKSVHDAMAATSFSGDRWWVGLIDALNERGTQKDGWVWIKDGQVTDGGESYFYSGEPNNEENNQDCVTVRKNSDKKLRDETCNELNNVFCYEDAAVANRIATKATTGKFVRTEIVAYDQPSPGCWIKGPRAKTHLHCSQACLVFEFEDCIGYYWHPVRRQCVLLPYFDASLPLSGSDFSANNEEKLQWMKYKRIHASSATHRPDHHRLVGAAVPSRHCPGVQRHAAGVGAVTAAAVASVHWQQVLRLAAVREFVPLEIVLVRVGFVANDAADGRIAAPVTVRTAADCGAVHLHADVAVRADLAAARPVRTRARVAVCVSRELVRAVAVELSLAQHCPGAHLETEAAGVENAEHFISECPAFTQQDRPKPGLHRRFQARKPLLDSPEVDRAADIGTTGLLCTTPQQHQLPVVARALHWHRCPELVDTQCEFGGHVTLANTHSSIRWHRLLSTMAEPGLQVQLKLPGWLPGSAGQSAFVDIGARGVLELVAIGAVAHETAGRVDATAAWLTEAQIGFGGQFALVNSEASLTLAPETAHSVDAQLTGTRAVVQTHAALVNILAQPFIVRRVNVTLRTGARVAGGGIVNAQSSCWASVGTFRALVDVLAGSCQRHLLASRTVALVAAAGVVAQRRGVAAAVAATLVNINAVDAVYCETDWTAARVAGEGVVTAAGSNGPEALVALALIRSGRVNALGVGLARGASIALVNVDAPVGSEHVLIAGHAVAGVVQPVHPVVQVAAAGDAGVALVGPGAFVHIVAHDAIAARVHLLAEVNADSASAGLNAFVQLVCRAATVVGGISPIPADGASRAQSRFRRRAVLVELAKVHAVAVVAWPATAGAAAGCVGALCQRVAGVGASLAFVDIFAALRVGVPSPAEHALALVAATGVHAAGVVAADVRIVRALVEVYAGARVCGLRWCRGLGAHLAMSGSPQTPGLKYGLAGSHSSLSTHRLPSL</sequence>
<dbReference type="InterPro" id="IPR018247">
    <property type="entry name" value="EF_Hand_1_Ca_BS"/>
</dbReference>
<protein>
    <submittedName>
        <fullName evidence="7">C-type lectin domain-containing protein</fullName>
    </submittedName>
</protein>
<evidence type="ECO:0000259" key="4">
    <source>
        <dbReference type="PROSITE" id="PS50041"/>
    </source>
</evidence>
<dbReference type="PANTHER" id="PTHR22801:SF63">
    <property type="entry name" value="C-TYPE LECTIN DOMAIN-CONTAINING PROTEIN"/>
    <property type="match status" value="1"/>
</dbReference>
<dbReference type="PROSITE" id="PS50041">
    <property type="entry name" value="C_TYPE_LECTIN_2"/>
    <property type="match status" value="2"/>
</dbReference>
<evidence type="ECO:0000313" key="7">
    <source>
        <dbReference type="WBParaSite" id="maker-uti_cns_0009799-snap-gene-0.2-mRNA-1"/>
    </source>
</evidence>
<keyword evidence="6" id="KW-1185">Reference proteome</keyword>
<dbReference type="SUPFAM" id="SSF47473">
    <property type="entry name" value="EF-hand"/>
    <property type="match status" value="1"/>
</dbReference>
<name>A0A1I8I381_9PLAT</name>
<keyword evidence="1" id="KW-0106">Calcium</keyword>
<dbReference type="Pfam" id="PF00059">
    <property type="entry name" value="Lectin_C"/>
    <property type="match status" value="2"/>
</dbReference>
<dbReference type="Gene3D" id="1.10.238.10">
    <property type="entry name" value="EF-hand"/>
    <property type="match status" value="1"/>
</dbReference>
<evidence type="ECO:0000256" key="1">
    <source>
        <dbReference type="ARBA" id="ARBA00022837"/>
    </source>
</evidence>
<dbReference type="SUPFAM" id="SSF56436">
    <property type="entry name" value="C-type lectin-like"/>
    <property type="match status" value="2"/>
</dbReference>
<evidence type="ECO:0000259" key="5">
    <source>
        <dbReference type="PROSITE" id="PS50222"/>
    </source>
</evidence>
<dbReference type="InterPro" id="IPR050801">
    <property type="entry name" value="Ca-Dep_Lectins_ImmuneDev"/>
</dbReference>
<dbReference type="GO" id="GO:0005509">
    <property type="term" value="F:calcium ion binding"/>
    <property type="evidence" value="ECO:0007669"/>
    <property type="project" value="InterPro"/>
</dbReference>
<dbReference type="CDD" id="cd00051">
    <property type="entry name" value="EFh"/>
    <property type="match status" value="1"/>
</dbReference>
<dbReference type="InterPro" id="IPR011992">
    <property type="entry name" value="EF-hand-dom_pair"/>
</dbReference>
<dbReference type="CDD" id="cd00037">
    <property type="entry name" value="CLECT"/>
    <property type="match status" value="2"/>
</dbReference>
<evidence type="ECO:0000256" key="2">
    <source>
        <dbReference type="SAM" id="MobiDB-lite"/>
    </source>
</evidence>
<reference evidence="7" key="1">
    <citation type="submission" date="2016-11" db="UniProtKB">
        <authorList>
            <consortium name="WormBaseParasite"/>
        </authorList>
    </citation>
    <scope>IDENTIFICATION</scope>
</reference>
<feature type="domain" description="C-type lectin" evidence="4">
    <location>
        <begin position="1081"/>
        <end position="1153"/>
    </location>
</feature>
<dbReference type="PROSITE" id="PS50222">
    <property type="entry name" value="EF_HAND_2"/>
    <property type="match status" value="2"/>
</dbReference>
<dbReference type="SMART" id="SM00054">
    <property type="entry name" value="EFh"/>
    <property type="match status" value="2"/>
</dbReference>